<keyword evidence="2" id="KW-0472">Membrane</keyword>
<feature type="transmembrane region" description="Helical" evidence="2">
    <location>
        <begin position="289"/>
        <end position="310"/>
    </location>
</feature>
<evidence type="ECO:0000313" key="4">
    <source>
        <dbReference type="Proteomes" id="UP000184188"/>
    </source>
</evidence>
<dbReference type="PANTHER" id="PTHR37848:SF1">
    <property type="entry name" value="SUN DOMAIN-CONTAINING PROTEIN"/>
    <property type="match status" value="1"/>
</dbReference>
<evidence type="ECO:0000256" key="1">
    <source>
        <dbReference type="SAM" id="MobiDB-lite"/>
    </source>
</evidence>
<dbReference type="OrthoDB" id="203796at2759"/>
<gene>
    <name evidence="3" type="ORF">ASPZODRAFT_64042</name>
</gene>
<name>A0A1L9SLM3_9EURO</name>
<dbReference type="VEuPathDB" id="FungiDB:ASPZODRAFT_64042"/>
<sequence>MGLRTSPSSQSLNSLLDPPPPYQDQHPAEPSSDTARLLNSSYELPGGSGTTAQQASDVTLAASLSSDSEALLRLLRQQMRLPPRPILSVCGSHTKTTDEGKKSSKEETIVDFRFALDLAETMLTGWEGRMPRKDTSNNNDDDNDDNNNNWVAVDIVRDGDERAAYRGGNLRSRSYKPPKATTNKTSSSLPESETALLADGEENDGEQGEMDPDLMLWCERFCADPSPIKSFTLHRTLDGFDEDAFRKRLASHLRALNYLGTVQLSLSLAHRSVTIYSPHWINRLRRNRWVWFACVVLQLWIITWPVIWLLERRYEVLSTAWHASLDPAESDAGAWMGAGPARRYARGLDETTLADYWGPAVMQAAWNRSSDHQVLTRLDANRLQGVRTEQLLGLTTGSSGGSAADYGRDITGEASVVHNVEHVIRGLGRVRQGYRLEMGWGENC</sequence>
<dbReference type="PANTHER" id="PTHR37848">
    <property type="entry name" value="EXPRESSED PROTEIN"/>
    <property type="match status" value="1"/>
</dbReference>
<evidence type="ECO:0000256" key="2">
    <source>
        <dbReference type="SAM" id="Phobius"/>
    </source>
</evidence>
<accession>A0A1L9SLM3</accession>
<feature type="compositionally biased region" description="Polar residues" evidence="1">
    <location>
        <begin position="180"/>
        <end position="191"/>
    </location>
</feature>
<reference evidence="4" key="1">
    <citation type="journal article" date="2017" name="Genome Biol.">
        <title>Comparative genomics reveals high biological diversity and specific adaptations in the industrially and medically important fungal genus Aspergillus.</title>
        <authorList>
            <person name="de Vries R.P."/>
            <person name="Riley R."/>
            <person name="Wiebenga A."/>
            <person name="Aguilar-Osorio G."/>
            <person name="Amillis S."/>
            <person name="Uchima C.A."/>
            <person name="Anderluh G."/>
            <person name="Asadollahi M."/>
            <person name="Askin M."/>
            <person name="Barry K."/>
            <person name="Battaglia E."/>
            <person name="Bayram O."/>
            <person name="Benocci T."/>
            <person name="Braus-Stromeyer S.A."/>
            <person name="Caldana C."/>
            <person name="Canovas D."/>
            <person name="Cerqueira G.C."/>
            <person name="Chen F."/>
            <person name="Chen W."/>
            <person name="Choi C."/>
            <person name="Clum A."/>
            <person name="Dos Santos R.A."/>
            <person name="Damasio A.R."/>
            <person name="Diallinas G."/>
            <person name="Emri T."/>
            <person name="Fekete E."/>
            <person name="Flipphi M."/>
            <person name="Freyberg S."/>
            <person name="Gallo A."/>
            <person name="Gournas C."/>
            <person name="Habgood R."/>
            <person name="Hainaut M."/>
            <person name="Harispe M.L."/>
            <person name="Henrissat B."/>
            <person name="Hilden K.S."/>
            <person name="Hope R."/>
            <person name="Hossain A."/>
            <person name="Karabika E."/>
            <person name="Karaffa L."/>
            <person name="Karanyi Z."/>
            <person name="Krasevec N."/>
            <person name="Kuo A."/>
            <person name="Kusch H."/>
            <person name="LaButti K."/>
            <person name="Lagendijk E.L."/>
            <person name="Lapidus A."/>
            <person name="Levasseur A."/>
            <person name="Lindquist E."/>
            <person name="Lipzen A."/>
            <person name="Logrieco A.F."/>
            <person name="MacCabe A."/>
            <person name="Maekelae M.R."/>
            <person name="Malavazi I."/>
            <person name="Melin P."/>
            <person name="Meyer V."/>
            <person name="Mielnichuk N."/>
            <person name="Miskei M."/>
            <person name="Molnar A.P."/>
            <person name="Mule G."/>
            <person name="Ngan C.Y."/>
            <person name="Orejas M."/>
            <person name="Orosz E."/>
            <person name="Ouedraogo J.P."/>
            <person name="Overkamp K.M."/>
            <person name="Park H.-S."/>
            <person name="Perrone G."/>
            <person name="Piumi F."/>
            <person name="Punt P.J."/>
            <person name="Ram A.F."/>
            <person name="Ramon A."/>
            <person name="Rauscher S."/>
            <person name="Record E."/>
            <person name="Riano-Pachon D.M."/>
            <person name="Robert V."/>
            <person name="Roehrig J."/>
            <person name="Ruller R."/>
            <person name="Salamov A."/>
            <person name="Salih N.S."/>
            <person name="Samson R.A."/>
            <person name="Sandor E."/>
            <person name="Sanguinetti M."/>
            <person name="Schuetze T."/>
            <person name="Sepcic K."/>
            <person name="Shelest E."/>
            <person name="Sherlock G."/>
            <person name="Sophianopoulou V."/>
            <person name="Squina F.M."/>
            <person name="Sun H."/>
            <person name="Susca A."/>
            <person name="Todd R.B."/>
            <person name="Tsang A."/>
            <person name="Unkles S.E."/>
            <person name="van de Wiele N."/>
            <person name="van Rossen-Uffink D."/>
            <person name="Oliveira J.V."/>
            <person name="Vesth T.C."/>
            <person name="Visser J."/>
            <person name="Yu J.-H."/>
            <person name="Zhou M."/>
            <person name="Andersen M.R."/>
            <person name="Archer D.B."/>
            <person name="Baker S.E."/>
            <person name="Benoit I."/>
            <person name="Brakhage A.A."/>
            <person name="Braus G.H."/>
            <person name="Fischer R."/>
            <person name="Frisvad J.C."/>
            <person name="Goldman G.H."/>
            <person name="Houbraken J."/>
            <person name="Oakley B."/>
            <person name="Pocsi I."/>
            <person name="Scazzocchio C."/>
            <person name="Seiboth B."/>
            <person name="vanKuyk P.A."/>
            <person name="Wortman J."/>
            <person name="Dyer P.S."/>
            <person name="Grigoriev I.V."/>
        </authorList>
    </citation>
    <scope>NUCLEOTIDE SEQUENCE [LARGE SCALE GENOMIC DNA]</scope>
    <source>
        <strain evidence="4">CBS 506.65</strain>
    </source>
</reference>
<dbReference type="GeneID" id="34615665"/>
<feature type="compositionally biased region" description="Polar residues" evidence="1">
    <location>
        <begin position="31"/>
        <end position="42"/>
    </location>
</feature>
<keyword evidence="4" id="KW-1185">Reference proteome</keyword>
<feature type="compositionally biased region" description="Polar residues" evidence="1">
    <location>
        <begin position="1"/>
        <end position="14"/>
    </location>
</feature>
<evidence type="ECO:0000313" key="3">
    <source>
        <dbReference type="EMBL" id="OJJ48033.1"/>
    </source>
</evidence>
<dbReference type="AlphaFoldDB" id="A0A1L9SLM3"/>
<organism evidence="3 4">
    <name type="scientific">Penicilliopsis zonata CBS 506.65</name>
    <dbReference type="NCBI Taxonomy" id="1073090"/>
    <lineage>
        <taxon>Eukaryota</taxon>
        <taxon>Fungi</taxon>
        <taxon>Dikarya</taxon>
        <taxon>Ascomycota</taxon>
        <taxon>Pezizomycotina</taxon>
        <taxon>Eurotiomycetes</taxon>
        <taxon>Eurotiomycetidae</taxon>
        <taxon>Eurotiales</taxon>
        <taxon>Aspergillaceae</taxon>
        <taxon>Penicilliopsis</taxon>
    </lineage>
</organism>
<feature type="region of interest" description="Disordered" evidence="1">
    <location>
        <begin position="1"/>
        <end position="54"/>
    </location>
</feature>
<keyword evidence="2" id="KW-0812">Transmembrane</keyword>
<feature type="compositionally biased region" description="Acidic residues" evidence="1">
    <location>
        <begin position="199"/>
        <end position="209"/>
    </location>
</feature>
<feature type="region of interest" description="Disordered" evidence="1">
    <location>
        <begin position="166"/>
        <end position="209"/>
    </location>
</feature>
<feature type="region of interest" description="Disordered" evidence="1">
    <location>
        <begin position="127"/>
        <end position="149"/>
    </location>
</feature>
<proteinExistence type="predicted"/>
<protein>
    <submittedName>
        <fullName evidence="3">Uncharacterized protein</fullName>
    </submittedName>
</protein>
<dbReference type="Proteomes" id="UP000184188">
    <property type="component" value="Unassembled WGS sequence"/>
</dbReference>
<keyword evidence="2" id="KW-1133">Transmembrane helix</keyword>
<dbReference type="EMBL" id="KV878340">
    <property type="protein sequence ID" value="OJJ48033.1"/>
    <property type="molecule type" value="Genomic_DNA"/>
</dbReference>
<dbReference type="RefSeq" id="XP_022582543.1">
    <property type="nucleotide sequence ID" value="XM_022729201.1"/>
</dbReference>